<dbReference type="AlphaFoldDB" id="A0A1A8MIY6"/>
<protein>
    <submittedName>
        <fullName evidence="1">Uncharacterized protein</fullName>
    </submittedName>
</protein>
<sequence>GVHKTNLRTHVFSRYKRCSDLWIISKCMTLTL</sequence>
<feature type="non-terminal residue" evidence="1">
    <location>
        <position position="32"/>
    </location>
</feature>
<evidence type="ECO:0000313" key="1">
    <source>
        <dbReference type="EMBL" id="SBR56344.1"/>
    </source>
</evidence>
<reference evidence="1" key="2">
    <citation type="submission" date="2016-06" db="EMBL/GenBank/DDBJ databases">
        <title>The genome of a short-lived fish provides insights into sex chromosome evolution and the genetic control of aging.</title>
        <authorList>
            <person name="Reichwald K."/>
            <person name="Felder M."/>
            <person name="Petzold A."/>
            <person name="Koch P."/>
            <person name="Groth M."/>
            <person name="Platzer M."/>
        </authorList>
    </citation>
    <scope>NUCLEOTIDE SEQUENCE</scope>
    <source>
        <tissue evidence="1">Brain</tissue>
    </source>
</reference>
<reference evidence="1" key="1">
    <citation type="submission" date="2016-05" db="EMBL/GenBank/DDBJ databases">
        <authorList>
            <person name="Lavstsen T."/>
            <person name="Jespersen J.S."/>
        </authorList>
    </citation>
    <scope>NUCLEOTIDE SEQUENCE</scope>
    <source>
        <tissue evidence="1">Brain</tissue>
    </source>
</reference>
<name>A0A1A8MIY6_9TELE</name>
<gene>
    <name evidence="1" type="primary">Nfu_g_1_004734</name>
</gene>
<accession>A0A1A8MIY6</accession>
<organism evidence="1">
    <name type="scientific">Nothobranchius pienaari</name>
    <dbReference type="NCBI Taxonomy" id="704102"/>
    <lineage>
        <taxon>Eukaryota</taxon>
        <taxon>Metazoa</taxon>
        <taxon>Chordata</taxon>
        <taxon>Craniata</taxon>
        <taxon>Vertebrata</taxon>
        <taxon>Euteleostomi</taxon>
        <taxon>Actinopterygii</taxon>
        <taxon>Neopterygii</taxon>
        <taxon>Teleostei</taxon>
        <taxon>Neoteleostei</taxon>
        <taxon>Acanthomorphata</taxon>
        <taxon>Ovalentaria</taxon>
        <taxon>Atherinomorphae</taxon>
        <taxon>Cyprinodontiformes</taxon>
        <taxon>Nothobranchiidae</taxon>
        <taxon>Nothobranchius</taxon>
    </lineage>
</organism>
<feature type="non-terminal residue" evidence="1">
    <location>
        <position position="1"/>
    </location>
</feature>
<proteinExistence type="predicted"/>
<dbReference type="EMBL" id="HAEF01015185">
    <property type="protein sequence ID" value="SBR56344.1"/>
    <property type="molecule type" value="Transcribed_RNA"/>
</dbReference>